<dbReference type="EMBL" id="JZEE01000695">
    <property type="protein sequence ID" value="KJK61079.1"/>
    <property type="molecule type" value="Genomic_DNA"/>
</dbReference>
<dbReference type="OrthoDB" id="288590at2759"/>
<feature type="domain" description="Fe2OG dioxygenase" evidence="4">
    <location>
        <begin position="153"/>
        <end position="255"/>
    </location>
</feature>
<dbReference type="InterPro" id="IPR044861">
    <property type="entry name" value="IPNS-like_FE2OG_OXY"/>
</dbReference>
<dbReference type="PROSITE" id="PS51471">
    <property type="entry name" value="FE2OG_OXY"/>
    <property type="match status" value="1"/>
</dbReference>
<name>A0A0F0HZZ5_ASPPU</name>
<dbReference type="AlphaFoldDB" id="A0A0F0HZZ5"/>
<dbReference type="InterPro" id="IPR005123">
    <property type="entry name" value="Oxoglu/Fe-dep_dioxygenase_dom"/>
</dbReference>
<reference evidence="5 6" key="1">
    <citation type="submission" date="2015-02" db="EMBL/GenBank/DDBJ databases">
        <title>Draft genome sequence of Aspergillus parasiticus SU-1.</title>
        <authorList>
            <person name="Yu J."/>
            <person name="Fedorova N."/>
            <person name="Yin Y."/>
            <person name="Losada L."/>
            <person name="Zafar N."/>
            <person name="Taujale R."/>
            <person name="Ehrlich K.C."/>
            <person name="Bhatnagar D."/>
            <person name="Cleveland T.E."/>
            <person name="Bennett J.W."/>
            <person name="Nierman W.C."/>
        </authorList>
    </citation>
    <scope>NUCLEOTIDE SEQUENCE [LARGE SCALE GENOMIC DNA]</scope>
    <source>
        <strain evidence="6">ATCC 56775 / NRRL 5862 / SRRC 143 / SU-1</strain>
    </source>
</reference>
<protein>
    <submittedName>
        <fullName evidence="5">PcbC</fullName>
    </submittedName>
</protein>
<feature type="compositionally biased region" description="Polar residues" evidence="3">
    <location>
        <begin position="15"/>
        <end position="26"/>
    </location>
</feature>
<accession>A0A0F0HZZ5</accession>
<gene>
    <name evidence="5" type="ORF">P875_00042729</name>
</gene>
<dbReference type="GO" id="GO:0046872">
    <property type="term" value="F:metal ion binding"/>
    <property type="evidence" value="ECO:0007669"/>
    <property type="project" value="UniProtKB-KW"/>
</dbReference>
<dbReference type="Gene3D" id="2.60.120.330">
    <property type="entry name" value="B-lactam Antibiotic, Isopenicillin N Synthase, Chain"/>
    <property type="match status" value="1"/>
</dbReference>
<comment type="caution">
    <text evidence="5">The sequence shown here is derived from an EMBL/GenBank/DDBJ whole genome shotgun (WGS) entry which is preliminary data.</text>
</comment>
<dbReference type="PANTHER" id="PTHR47990">
    <property type="entry name" value="2-OXOGLUTARATE (2OG) AND FE(II)-DEPENDENT OXYGENASE SUPERFAMILY PROTEIN-RELATED"/>
    <property type="match status" value="1"/>
</dbReference>
<keyword evidence="2" id="KW-0408">Iron</keyword>
<evidence type="ECO:0000259" key="4">
    <source>
        <dbReference type="PROSITE" id="PS51471"/>
    </source>
</evidence>
<organism evidence="5 6">
    <name type="scientific">Aspergillus parasiticus (strain ATCC 56775 / NRRL 5862 / SRRC 143 / SU-1)</name>
    <dbReference type="NCBI Taxonomy" id="1403190"/>
    <lineage>
        <taxon>Eukaryota</taxon>
        <taxon>Fungi</taxon>
        <taxon>Dikarya</taxon>
        <taxon>Ascomycota</taxon>
        <taxon>Pezizomycotina</taxon>
        <taxon>Eurotiomycetes</taxon>
        <taxon>Eurotiomycetidae</taxon>
        <taxon>Eurotiales</taxon>
        <taxon>Aspergillaceae</taxon>
        <taxon>Aspergillus</taxon>
        <taxon>Aspergillus subgen. Circumdati</taxon>
    </lineage>
</organism>
<evidence type="ECO:0000313" key="5">
    <source>
        <dbReference type="EMBL" id="KJK61079.1"/>
    </source>
</evidence>
<dbReference type="Pfam" id="PF03171">
    <property type="entry name" value="2OG-FeII_Oxy"/>
    <property type="match status" value="1"/>
</dbReference>
<dbReference type="InterPro" id="IPR050231">
    <property type="entry name" value="Iron_ascorbate_oxido_reductase"/>
</dbReference>
<dbReference type="GO" id="GO:0016491">
    <property type="term" value="F:oxidoreductase activity"/>
    <property type="evidence" value="ECO:0007669"/>
    <property type="project" value="UniProtKB-KW"/>
</dbReference>
<proteinExistence type="inferred from homology"/>
<comment type="similarity">
    <text evidence="1 2">Belongs to the iron/ascorbate-dependent oxidoreductase family.</text>
</comment>
<keyword evidence="2" id="KW-0560">Oxidoreductase</keyword>
<dbReference type="SUPFAM" id="SSF51197">
    <property type="entry name" value="Clavaminate synthase-like"/>
    <property type="match status" value="1"/>
</dbReference>
<dbReference type="Proteomes" id="UP000033540">
    <property type="component" value="Unassembled WGS sequence"/>
</dbReference>
<keyword evidence="2" id="KW-0479">Metal-binding</keyword>
<sequence>MATAQITVSHPLATPNGSQPSATESPTISLLGPNATAASVRLDVSAPFSAIRTLFDHLYSHPDDATKLNAIYPRRGILKTAATIKTSSDQKFTIDLSPKRVALIPASLQESLARHGLKDILDFFNTLTTEYVPSILSTLSIIAGADLTPAHSTHNMNFRLCDYNTVTAASGSLNGCGAHTDYGTFTIIFQDGTPGLELEDANAPGSWVPVPGDATVILTGWCAVILSGGRITAARHRVRRIPGVRRLSAVLFVAPDLDVKLKPLGGIQPTRPFSGTVMRGDIDTEIFKEVMGKKWRYREGNEEMEGHEVGTQDDEIAKLIWA</sequence>
<feature type="region of interest" description="Disordered" evidence="3">
    <location>
        <begin position="1"/>
        <end position="26"/>
    </location>
</feature>
<evidence type="ECO:0000313" key="6">
    <source>
        <dbReference type="Proteomes" id="UP000033540"/>
    </source>
</evidence>
<dbReference type="STRING" id="1403190.A0A0F0HZZ5"/>
<evidence type="ECO:0000256" key="3">
    <source>
        <dbReference type="SAM" id="MobiDB-lite"/>
    </source>
</evidence>
<evidence type="ECO:0000256" key="1">
    <source>
        <dbReference type="ARBA" id="ARBA00008056"/>
    </source>
</evidence>
<evidence type="ECO:0000256" key="2">
    <source>
        <dbReference type="RuleBase" id="RU003682"/>
    </source>
</evidence>
<dbReference type="InterPro" id="IPR027443">
    <property type="entry name" value="IPNS-like_sf"/>
</dbReference>